<dbReference type="RefSeq" id="WP_207680888.1">
    <property type="nucleotide sequence ID" value="NZ_CP061800.1"/>
</dbReference>
<feature type="compositionally biased region" description="Polar residues" evidence="1">
    <location>
        <begin position="120"/>
        <end position="129"/>
    </location>
</feature>
<keyword evidence="4" id="KW-1185">Reference proteome</keyword>
<name>A0A975BFZ5_9BACT</name>
<gene>
    <name evidence="3" type="ORF">dnm_003640</name>
</gene>
<dbReference type="EMBL" id="CP061800">
    <property type="protein sequence ID" value="QTA84370.1"/>
    <property type="molecule type" value="Genomic_DNA"/>
</dbReference>
<dbReference type="Proteomes" id="UP000663722">
    <property type="component" value="Chromosome"/>
</dbReference>
<feature type="region of interest" description="Disordered" evidence="1">
    <location>
        <begin position="110"/>
        <end position="129"/>
    </location>
</feature>
<keyword evidence="2" id="KW-0812">Transmembrane</keyword>
<dbReference type="KEGG" id="dmm:dnm_003640"/>
<evidence type="ECO:0000256" key="2">
    <source>
        <dbReference type="SAM" id="Phobius"/>
    </source>
</evidence>
<sequence length="129" mass="14566">MQQKHSSISVSIFFIFCLTFFVIGCSAPATFLLPESSMKMERGQAIIEEGEDITEQAEDMIEDGEDMISEGERLKRKGDDLIEEGRDLRKEGKERVAEGKKIIKSVETLEEEEKLRRQQPKVQGGTTAP</sequence>
<feature type="transmembrane region" description="Helical" evidence="2">
    <location>
        <begin position="12"/>
        <end position="33"/>
    </location>
</feature>
<protein>
    <submittedName>
        <fullName evidence="3">Uncharacterized protein</fullName>
    </submittedName>
</protein>
<accession>A0A975BFZ5</accession>
<reference evidence="3" key="1">
    <citation type="journal article" date="2021" name="Microb. Physiol.">
        <title>Proteogenomic Insights into the Physiology of Marine, Sulfate-Reducing, Filamentous Desulfonema limicola and Desulfonema magnum.</title>
        <authorList>
            <person name="Schnaars V."/>
            <person name="Wohlbrand L."/>
            <person name="Scheve S."/>
            <person name="Hinrichs C."/>
            <person name="Reinhardt R."/>
            <person name="Rabus R."/>
        </authorList>
    </citation>
    <scope>NUCLEOTIDE SEQUENCE</scope>
    <source>
        <strain evidence="3">4be13</strain>
    </source>
</reference>
<evidence type="ECO:0000313" key="4">
    <source>
        <dbReference type="Proteomes" id="UP000663722"/>
    </source>
</evidence>
<dbReference type="AlphaFoldDB" id="A0A975BFZ5"/>
<keyword evidence="2" id="KW-0472">Membrane</keyword>
<organism evidence="3 4">
    <name type="scientific">Desulfonema magnum</name>
    <dbReference type="NCBI Taxonomy" id="45655"/>
    <lineage>
        <taxon>Bacteria</taxon>
        <taxon>Pseudomonadati</taxon>
        <taxon>Thermodesulfobacteriota</taxon>
        <taxon>Desulfobacteria</taxon>
        <taxon>Desulfobacterales</taxon>
        <taxon>Desulfococcaceae</taxon>
        <taxon>Desulfonema</taxon>
    </lineage>
</organism>
<evidence type="ECO:0000313" key="3">
    <source>
        <dbReference type="EMBL" id="QTA84370.1"/>
    </source>
</evidence>
<evidence type="ECO:0000256" key="1">
    <source>
        <dbReference type="SAM" id="MobiDB-lite"/>
    </source>
</evidence>
<dbReference type="PROSITE" id="PS51257">
    <property type="entry name" value="PROKAR_LIPOPROTEIN"/>
    <property type="match status" value="1"/>
</dbReference>
<proteinExistence type="predicted"/>
<keyword evidence="2" id="KW-1133">Transmembrane helix</keyword>